<organism evidence="7 8">
    <name type="scientific">Devosia salina</name>
    <dbReference type="NCBI Taxonomy" id="2860336"/>
    <lineage>
        <taxon>Bacteria</taxon>
        <taxon>Pseudomonadati</taxon>
        <taxon>Pseudomonadota</taxon>
        <taxon>Alphaproteobacteria</taxon>
        <taxon>Hyphomicrobiales</taxon>
        <taxon>Devosiaceae</taxon>
        <taxon>Devosia</taxon>
    </lineage>
</organism>
<dbReference type="CDD" id="cd00038">
    <property type="entry name" value="CAP_ED"/>
    <property type="match status" value="1"/>
</dbReference>
<feature type="domain" description="Cyclic nucleotide-binding" evidence="5">
    <location>
        <begin position="30"/>
        <end position="96"/>
    </location>
</feature>
<dbReference type="PROSITE" id="PS51063">
    <property type="entry name" value="HTH_CRP_2"/>
    <property type="match status" value="1"/>
</dbReference>
<dbReference type="SUPFAM" id="SSF51206">
    <property type="entry name" value="cAMP-binding domain-like"/>
    <property type="match status" value="1"/>
</dbReference>
<dbReference type="InterPro" id="IPR000595">
    <property type="entry name" value="cNMP-bd_dom"/>
</dbReference>
<dbReference type="Pfam" id="PF00027">
    <property type="entry name" value="cNMP_binding"/>
    <property type="match status" value="1"/>
</dbReference>
<evidence type="ECO:0000256" key="3">
    <source>
        <dbReference type="ARBA" id="ARBA00023163"/>
    </source>
</evidence>
<dbReference type="Gene3D" id="1.10.10.10">
    <property type="entry name" value="Winged helix-like DNA-binding domain superfamily/Winged helix DNA-binding domain"/>
    <property type="match status" value="1"/>
</dbReference>
<keyword evidence="3" id="KW-0804">Transcription</keyword>
<sequence length="268" mass="28989">MANRPLAPKLIATRAWVPGSADAGLSRSLLSQEEAAKLATIATISRFRRGDTIYTAGTQADAVYIISSGLVKVFRQDQPGSQILIFAFALEGDIIGMADDGAYSNSATAANNVTAYRIPIKSLRSRMLSDLGLDLALLAKLVHELRASQRHAFILSERLVANKIAMFIEMLEQDQASRLGLTPEEVHLPMSRRDMAEFLAATPAAITRGFKTLEKAGILRCRDNHHVAILDQAGFTQLVNGSLHPGGDVATRTRNGGSRLPLKRSGSR</sequence>
<dbReference type="Gene3D" id="2.60.120.10">
    <property type="entry name" value="Jelly Rolls"/>
    <property type="match status" value="1"/>
</dbReference>
<proteinExistence type="predicted"/>
<accession>A0ABX8WI37</accession>
<dbReference type="SUPFAM" id="SSF46785">
    <property type="entry name" value="Winged helix' DNA-binding domain"/>
    <property type="match status" value="1"/>
</dbReference>
<evidence type="ECO:0000259" key="5">
    <source>
        <dbReference type="PROSITE" id="PS50042"/>
    </source>
</evidence>
<feature type="region of interest" description="Disordered" evidence="4">
    <location>
        <begin position="244"/>
        <end position="268"/>
    </location>
</feature>
<evidence type="ECO:0000259" key="6">
    <source>
        <dbReference type="PROSITE" id="PS51063"/>
    </source>
</evidence>
<dbReference type="InterPro" id="IPR036390">
    <property type="entry name" value="WH_DNA-bd_sf"/>
</dbReference>
<dbReference type="EMBL" id="CP080590">
    <property type="protein sequence ID" value="QYO77689.1"/>
    <property type="molecule type" value="Genomic_DNA"/>
</dbReference>
<evidence type="ECO:0000256" key="2">
    <source>
        <dbReference type="ARBA" id="ARBA00023125"/>
    </source>
</evidence>
<dbReference type="InterPro" id="IPR018490">
    <property type="entry name" value="cNMP-bd_dom_sf"/>
</dbReference>
<keyword evidence="8" id="KW-1185">Reference proteome</keyword>
<evidence type="ECO:0000256" key="4">
    <source>
        <dbReference type="SAM" id="MobiDB-lite"/>
    </source>
</evidence>
<dbReference type="InterPro" id="IPR014710">
    <property type="entry name" value="RmlC-like_jellyroll"/>
</dbReference>
<reference evidence="7 8" key="1">
    <citation type="submission" date="2021-08" db="EMBL/GenBank/DDBJ databases">
        <title>Devosia salina sp. nov., isolated from the South China Sea sediment.</title>
        <authorList>
            <person name="Zhou Z."/>
        </authorList>
    </citation>
    <scope>NUCLEOTIDE SEQUENCE [LARGE SCALE GENOMIC DNA]</scope>
    <source>
        <strain evidence="7 8">SCS-3</strain>
    </source>
</reference>
<evidence type="ECO:0000256" key="1">
    <source>
        <dbReference type="ARBA" id="ARBA00023015"/>
    </source>
</evidence>
<dbReference type="Pfam" id="PF13545">
    <property type="entry name" value="HTH_Crp_2"/>
    <property type="match status" value="1"/>
</dbReference>
<gene>
    <name evidence="7" type="ORF">K1X15_03730</name>
</gene>
<feature type="domain" description="HTH crp-type" evidence="6">
    <location>
        <begin position="158"/>
        <end position="233"/>
    </location>
</feature>
<dbReference type="PROSITE" id="PS50042">
    <property type="entry name" value="CNMP_BINDING_3"/>
    <property type="match status" value="1"/>
</dbReference>
<evidence type="ECO:0000313" key="8">
    <source>
        <dbReference type="Proteomes" id="UP000825799"/>
    </source>
</evidence>
<dbReference type="PANTHER" id="PTHR24567">
    <property type="entry name" value="CRP FAMILY TRANSCRIPTIONAL REGULATORY PROTEIN"/>
    <property type="match status" value="1"/>
</dbReference>
<protein>
    <submittedName>
        <fullName evidence="7">Crp/Fnr family transcriptional regulator</fullName>
    </submittedName>
</protein>
<dbReference type="InterPro" id="IPR050397">
    <property type="entry name" value="Env_Response_Regulators"/>
</dbReference>
<dbReference type="InterPro" id="IPR036388">
    <property type="entry name" value="WH-like_DNA-bd_sf"/>
</dbReference>
<keyword evidence="2" id="KW-0238">DNA-binding</keyword>
<dbReference type="InterPro" id="IPR012318">
    <property type="entry name" value="HTH_CRP"/>
</dbReference>
<name>A0ABX8WI37_9HYPH</name>
<dbReference type="SMART" id="SM00100">
    <property type="entry name" value="cNMP"/>
    <property type="match status" value="1"/>
</dbReference>
<dbReference type="PANTHER" id="PTHR24567:SF75">
    <property type="entry name" value="FUMARATE AND NITRATE REDUCTION REGULATORY PROTEIN"/>
    <property type="match status" value="1"/>
</dbReference>
<dbReference type="SMART" id="SM00419">
    <property type="entry name" value="HTH_CRP"/>
    <property type="match status" value="1"/>
</dbReference>
<dbReference type="Proteomes" id="UP000825799">
    <property type="component" value="Chromosome"/>
</dbReference>
<keyword evidence="1" id="KW-0805">Transcription regulation</keyword>
<dbReference type="RefSeq" id="WP_220306143.1">
    <property type="nucleotide sequence ID" value="NZ_CP080590.1"/>
</dbReference>
<evidence type="ECO:0000313" key="7">
    <source>
        <dbReference type="EMBL" id="QYO77689.1"/>
    </source>
</evidence>